<protein>
    <submittedName>
        <fullName evidence="2">HalOD1 output domain-containing protein</fullName>
    </submittedName>
</protein>
<sequence length="83" mass="8878">MNTNTPSTITTDEQPSLRVVKAVAEADGTDPATLDPPLHAAVDPSALDRVFADTPSGSRRGAIRFSYRDHDVTVDADGRVELE</sequence>
<reference evidence="2 3" key="1">
    <citation type="journal article" date="2019" name="Int. J. Syst. Evol. Microbiol.">
        <title>The Global Catalogue of Microorganisms (GCM) 10K type strain sequencing project: providing services to taxonomists for standard genome sequencing and annotation.</title>
        <authorList>
            <consortium name="The Broad Institute Genomics Platform"/>
            <consortium name="The Broad Institute Genome Sequencing Center for Infectious Disease"/>
            <person name="Wu L."/>
            <person name="Ma J."/>
        </authorList>
    </citation>
    <scope>NUCLEOTIDE SEQUENCE [LARGE SCALE GENOMIC DNA]</scope>
    <source>
        <strain evidence="2 3">IBRC-M 10256</strain>
    </source>
</reference>
<dbReference type="InterPro" id="IPR040624">
    <property type="entry name" value="HalOD1"/>
</dbReference>
<gene>
    <name evidence="2" type="ORF">ACFOUR_13080</name>
</gene>
<dbReference type="EMBL" id="JBHSAQ010000011">
    <property type="protein sequence ID" value="MFC3959291.1"/>
    <property type="molecule type" value="Genomic_DNA"/>
</dbReference>
<evidence type="ECO:0000313" key="2">
    <source>
        <dbReference type="EMBL" id="MFC3959291.1"/>
    </source>
</evidence>
<keyword evidence="3" id="KW-1185">Reference proteome</keyword>
<dbReference type="Pfam" id="PF18545">
    <property type="entry name" value="HalOD1"/>
    <property type="match status" value="1"/>
</dbReference>
<feature type="domain" description="Halobacterial output" evidence="1">
    <location>
        <begin position="12"/>
        <end position="82"/>
    </location>
</feature>
<dbReference type="AlphaFoldDB" id="A0ABD5NQL0"/>
<dbReference type="Proteomes" id="UP001595846">
    <property type="component" value="Unassembled WGS sequence"/>
</dbReference>
<proteinExistence type="predicted"/>
<dbReference type="RefSeq" id="WP_256532838.1">
    <property type="nucleotide sequence ID" value="NZ_CP101824.1"/>
</dbReference>
<dbReference type="GeneID" id="73901946"/>
<accession>A0ABD5NQL0</accession>
<evidence type="ECO:0000313" key="3">
    <source>
        <dbReference type="Proteomes" id="UP001595846"/>
    </source>
</evidence>
<organism evidence="2 3">
    <name type="scientific">Halovivax cerinus</name>
    <dbReference type="NCBI Taxonomy" id="1487865"/>
    <lineage>
        <taxon>Archaea</taxon>
        <taxon>Methanobacteriati</taxon>
        <taxon>Methanobacteriota</taxon>
        <taxon>Stenosarchaea group</taxon>
        <taxon>Halobacteria</taxon>
        <taxon>Halobacteriales</taxon>
        <taxon>Natrialbaceae</taxon>
        <taxon>Halovivax</taxon>
    </lineage>
</organism>
<comment type="caution">
    <text evidence="2">The sequence shown here is derived from an EMBL/GenBank/DDBJ whole genome shotgun (WGS) entry which is preliminary data.</text>
</comment>
<name>A0ABD5NQL0_9EURY</name>
<evidence type="ECO:0000259" key="1">
    <source>
        <dbReference type="Pfam" id="PF18545"/>
    </source>
</evidence>